<feature type="region of interest" description="Disordered" evidence="1">
    <location>
        <begin position="231"/>
        <end position="253"/>
    </location>
</feature>
<name>A0AAD5UWA9_9APHY</name>
<sequence length="529" mass="58730">MRVAVVGSGVSGLAATWLLNEFSEHEVHLYEADDRPGGHANTVTFTPPGKTEPVDVDTGFIVFNPTTYPNFISFLSRYPDLKRRILPTEMTFSVSRDNGLFEWAGKNLFTVFCQPSRLLDMRMWRLLYDVLRFNACARRLVIAQKSKKTDELEGLDISIGEYLEREGYSDAFRDDYLVPMTAAIWSTPPDTCALDFPALLLLSSRAYVNQIISKMPLAQLHLSTPIHSLRNLPTSSSPTTSTSTIVPGRSSAPSPPPLAFHQVELTTATGAKEVFDHVILACHSDTSLDILNNGGDITDDEERLLSGIKWNRNECILHCDPNLMPKKRVAWSCWNYLTTSGVDEEGTQRANVNEISLTYGMNDLQHLNEREHGPVLVTLNAPFEPAKDLTIGRYKYDHPLLDATAVRCQEEFHAIQNIRGISYAGAWLRYGFHEDGFASGLRAVMNIPGWEDTIQPPFEIKSAESEPKPAAAAIIFDILEGTGLSTMFGMFLGTWLGVVRTVLGVVVDLSHLDEPKKVKGKGKGKVKAD</sequence>
<dbReference type="PANTHER" id="PTHR42923:SF17">
    <property type="entry name" value="AMINE OXIDASE DOMAIN-CONTAINING PROTEIN"/>
    <property type="match status" value="1"/>
</dbReference>
<dbReference type="InterPro" id="IPR050464">
    <property type="entry name" value="Zeta_carotene_desat/Oxidored"/>
</dbReference>
<accession>A0AAD5UWA9</accession>
<dbReference type="InterPro" id="IPR036188">
    <property type="entry name" value="FAD/NAD-bd_sf"/>
</dbReference>
<dbReference type="EMBL" id="JANAWD010000529">
    <property type="protein sequence ID" value="KAJ3478212.1"/>
    <property type="molecule type" value="Genomic_DNA"/>
</dbReference>
<keyword evidence="3" id="KW-1185">Reference proteome</keyword>
<protein>
    <recommendedName>
        <fullName evidence="4">Amine oxidase</fullName>
    </recommendedName>
</protein>
<evidence type="ECO:0000313" key="2">
    <source>
        <dbReference type="EMBL" id="KAJ3478212.1"/>
    </source>
</evidence>
<dbReference type="Gene3D" id="3.50.50.60">
    <property type="entry name" value="FAD/NAD(P)-binding domain"/>
    <property type="match status" value="1"/>
</dbReference>
<comment type="caution">
    <text evidence="2">The sequence shown here is derived from an EMBL/GenBank/DDBJ whole genome shotgun (WGS) entry which is preliminary data.</text>
</comment>
<dbReference type="AlphaFoldDB" id="A0AAD5UWA9"/>
<dbReference type="PANTHER" id="PTHR42923">
    <property type="entry name" value="PROTOPORPHYRINOGEN OXIDASE"/>
    <property type="match status" value="1"/>
</dbReference>
<feature type="compositionally biased region" description="Low complexity" evidence="1">
    <location>
        <begin position="233"/>
        <end position="244"/>
    </location>
</feature>
<reference evidence="2" key="1">
    <citation type="submission" date="2022-07" db="EMBL/GenBank/DDBJ databases">
        <title>Genome Sequence of Physisporinus lineatus.</title>
        <authorList>
            <person name="Buettner E."/>
        </authorList>
    </citation>
    <scope>NUCLEOTIDE SEQUENCE</scope>
    <source>
        <strain evidence="2">VT162</strain>
    </source>
</reference>
<gene>
    <name evidence="2" type="ORF">NLI96_g9917</name>
</gene>
<evidence type="ECO:0000256" key="1">
    <source>
        <dbReference type="SAM" id="MobiDB-lite"/>
    </source>
</evidence>
<evidence type="ECO:0008006" key="4">
    <source>
        <dbReference type="Google" id="ProtNLM"/>
    </source>
</evidence>
<dbReference type="GO" id="GO:0016491">
    <property type="term" value="F:oxidoreductase activity"/>
    <property type="evidence" value="ECO:0007669"/>
    <property type="project" value="TreeGrafter"/>
</dbReference>
<evidence type="ECO:0000313" key="3">
    <source>
        <dbReference type="Proteomes" id="UP001212997"/>
    </source>
</evidence>
<dbReference type="Pfam" id="PF13450">
    <property type="entry name" value="NAD_binding_8"/>
    <property type="match status" value="1"/>
</dbReference>
<dbReference type="SUPFAM" id="SSF51905">
    <property type="entry name" value="FAD/NAD(P)-binding domain"/>
    <property type="match status" value="1"/>
</dbReference>
<organism evidence="2 3">
    <name type="scientific">Meripilus lineatus</name>
    <dbReference type="NCBI Taxonomy" id="2056292"/>
    <lineage>
        <taxon>Eukaryota</taxon>
        <taxon>Fungi</taxon>
        <taxon>Dikarya</taxon>
        <taxon>Basidiomycota</taxon>
        <taxon>Agaricomycotina</taxon>
        <taxon>Agaricomycetes</taxon>
        <taxon>Polyporales</taxon>
        <taxon>Meripilaceae</taxon>
        <taxon>Meripilus</taxon>
    </lineage>
</organism>
<dbReference type="Proteomes" id="UP001212997">
    <property type="component" value="Unassembled WGS sequence"/>
</dbReference>
<proteinExistence type="predicted"/>